<dbReference type="EMBL" id="AYZQ01000001">
    <property type="protein sequence ID" value="KRM72908.1"/>
    <property type="molecule type" value="Genomic_DNA"/>
</dbReference>
<dbReference type="InterPro" id="IPR050397">
    <property type="entry name" value="Env_Response_Regulators"/>
</dbReference>
<dbReference type="InterPro" id="IPR000595">
    <property type="entry name" value="cNMP-bd_dom"/>
</dbReference>
<dbReference type="SUPFAM" id="SSF46785">
    <property type="entry name" value="Winged helix' DNA-binding domain"/>
    <property type="match status" value="1"/>
</dbReference>
<dbReference type="SMART" id="SM00419">
    <property type="entry name" value="HTH_CRP"/>
    <property type="match status" value="1"/>
</dbReference>
<dbReference type="Gene3D" id="2.60.120.10">
    <property type="entry name" value="Jelly Rolls"/>
    <property type="match status" value="1"/>
</dbReference>
<keyword evidence="3" id="KW-0804">Transcription</keyword>
<dbReference type="PANTHER" id="PTHR24567:SF26">
    <property type="entry name" value="REGULATORY PROTEIN YEIL"/>
    <property type="match status" value="1"/>
</dbReference>
<proteinExistence type="predicted"/>
<evidence type="ECO:0000256" key="3">
    <source>
        <dbReference type="ARBA" id="ARBA00023163"/>
    </source>
</evidence>
<evidence type="ECO:0000313" key="6">
    <source>
        <dbReference type="EMBL" id="KRM72908.1"/>
    </source>
</evidence>
<keyword evidence="2" id="KW-0238">DNA-binding</keyword>
<feature type="domain" description="Cyclic nucleotide-binding" evidence="4">
    <location>
        <begin position="49"/>
        <end position="115"/>
    </location>
</feature>
<dbReference type="CDD" id="cd00038">
    <property type="entry name" value="CAP_ED"/>
    <property type="match status" value="1"/>
</dbReference>
<name>A0A0R2BAV8_9LACO</name>
<dbReference type="InterPro" id="IPR036388">
    <property type="entry name" value="WH-like_DNA-bd_sf"/>
</dbReference>
<evidence type="ECO:0000259" key="4">
    <source>
        <dbReference type="PROSITE" id="PS50042"/>
    </source>
</evidence>
<protein>
    <submittedName>
        <fullName evidence="6">Crp-like transcriptional regulator</fullName>
    </submittedName>
</protein>
<dbReference type="Proteomes" id="UP000051672">
    <property type="component" value="Unassembled WGS sequence"/>
</dbReference>
<dbReference type="GO" id="GO:0005829">
    <property type="term" value="C:cytosol"/>
    <property type="evidence" value="ECO:0007669"/>
    <property type="project" value="TreeGrafter"/>
</dbReference>
<dbReference type="Gene3D" id="1.10.10.10">
    <property type="entry name" value="Winged helix-like DNA-binding domain superfamily/Winged helix DNA-binding domain"/>
    <property type="match status" value="1"/>
</dbReference>
<dbReference type="GO" id="GO:0003700">
    <property type="term" value="F:DNA-binding transcription factor activity"/>
    <property type="evidence" value="ECO:0007669"/>
    <property type="project" value="TreeGrafter"/>
</dbReference>
<feature type="domain" description="HTH crp-type" evidence="5">
    <location>
        <begin position="146"/>
        <end position="214"/>
    </location>
</feature>
<reference evidence="6 7" key="1">
    <citation type="journal article" date="2015" name="Genome Announc.">
        <title>Expanding the biotechnology potential of lactobacilli through comparative genomics of 213 strains and associated genera.</title>
        <authorList>
            <person name="Sun Z."/>
            <person name="Harris H.M."/>
            <person name="McCann A."/>
            <person name="Guo C."/>
            <person name="Argimon S."/>
            <person name="Zhang W."/>
            <person name="Yang X."/>
            <person name="Jeffery I.B."/>
            <person name="Cooney J.C."/>
            <person name="Kagawa T.F."/>
            <person name="Liu W."/>
            <person name="Song Y."/>
            <person name="Salvetti E."/>
            <person name="Wrobel A."/>
            <person name="Rasinkangas P."/>
            <person name="Parkhill J."/>
            <person name="Rea M.C."/>
            <person name="O'Sullivan O."/>
            <person name="Ritari J."/>
            <person name="Douillard F.P."/>
            <person name="Paul Ross R."/>
            <person name="Yang R."/>
            <person name="Briner A.E."/>
            <person name="Felis G.E."/>
            <person name="de Vos W.M."/>
            <person name="Barrangou R."/>
            <person name="Klaenhammer T.R."/>
            <person name="Caufield P.W."/>
            <person name="Cui Y."/>
            <person name="Zhang H."/>
            <person name="O'Toole P.W."/>
        </authorList>
    </citation>
    <scope>NUCLEOTIDE SEQUENCE [LARGE SCALE GENOMIC DNA]</scope>
    <source>
        <strain evidence="6 7">DSM 23927</strain>
    </source>
</reference>
<dbReference type="InterPro" id="IPR018490">
    <property type="entry name" value="cNMP-bd_dom_sf"/>
</dbReference>
<dbReference type="InterPro" id="IPR012318">
    <property type="entry name" value="HTH_CRP"/>
</dbReference>
<accession>A0A0R2BAV8</accession>
<evidence type="ECO:0000259" key="5">
    <source>
        <dbReference type="PROSITE" id="PS51063"/>
    </source>
</evidence>
<dbReference type="AlphaFoldDB" id="A0A0R2BAV8"/>
<dbReference type="Pfam" id="PF00027">
    <property type="entry name" value="cNMP_binding"/>
    <property type="match status" value="1"/>
</dbReference>
<dbReference type="Pfam" id="PF13545">
    <property type="entry name" value="HTH_Crp_2"/>
    <property type="match status" value="1"/>
</dbReference>
<gene>
    <name evidence="6" type="ORF">FC34_GL000620</name>
</gene>
<evidence type="ECO:0000313" key="7">
    <source>
        <dbReference type="Proteomes" id="UP000051672"/>
    </source>
</evidence>
<dbReference type="GO" id="GO:0003677">
    <property type="term" value="F:DNA binding"/>
    <property type="evidence" value="ECO:0007669"/>
    <property type="project" value="UniProtKB-KW"/>
</dbReference>
<dbReference type="STRING" id="1423727.FC34_GL000620"/>
<dbReference type="RefSeq" id="WP_057893916.1">
    <property type="nucleotide sequence ID" value="NZ_AYZQ01000001.1"/>
</dbReference>
<sequence>MTEQHHCVTLVPLFNHLPEADQDKVNQLVSHQQVQQGSQILAPDTDPRLVIVARGSMKVYQLSASGHEQLLRVVEPGGYEGENVLFGASNDSLFSEALQPTEICVLRQADFQQLLRQYPEISLKLLAINANKMLGVEQQAQFLSMARVEERLASYLLDLRKASNADNVVIPMKMRELATHLGTTPETLSRKLKQFQISGLIRRERQSVTILDADALEEI</sequence>
<keyword evidence="7" id="KW-1185">Reference proteome</keyword>
<dbReference type="InterPro" id="IPR014710">
    <property type="entry name" value="RmlC-like_jellyroll"/>
</dbReference>
<dbReference type="PRINTS" id="PR00034">
    <property type="entry name" value="HTHCRP"/>
</dbReference>
<evidence type="ECO:0000256" key="1">
    <source>
        <dbReference type="ARBA" id="ARBA00023015"/>
    </source>
</evidence>
<evidence type="ECO:0000256" key="2">
    <source>
        <dbReference type="ARBA" id="ARBA00023125"/>
    </source>
</evidence>
<comment type="caution">
    <text evidence="6">The sequence shown here is derived from an EMBL/GenBank/DDBJ whole genome shotgun (WGS) entry which is preliminary data.</text>
</comment>
<keyword evidence="1" id="KW-0805">Transcription regulation</keyword>
<dbReference type="PROSITE" id="PS51063">
    <property type="entry name" value="HTH_CRP_2"/>
    <property type="match status" value="1"/>
</dbReference>
<dbReference type="SUPFAM" id="SSF51206">
    <property type="entry name" value="cAMP-binding domain-like"/>
    <property type="match status" value="1"/>
</dbReference>
<dbReference type="PROSITE" id="PS50042">
    <property type="entry name" value="CNMP_BINDING_3"/>
    <property type="match status" value="1"/>
</dbReference>
<dbReference type="PATRIC" id="fig|1423727.3.peg.623"/>
<dbReference type="OrthoDB" id="9798104at2"/>
<dbReference type="CDD" id="cd00092">
    <property type="entry name" value="HTH_CRP"/>
    <property type="match status" value="1"/>
</dbReference>
<dbReference type="InterPro" id="IPR036390">
    <property type="entry name" value="WH_DNA-bd_sf"/>
</dbReference>
<dbReference type="PANTHER" id="PTHR24567">
    <property type="entry name" value="CRP FAMILY TRANSCRIPTIONAL REGULATORY PROTEIN"/>
    <property type="match status" value="1"/>
</dbReference>
<organism evidence="6 7">
    <name type="scientific">Lacticaseibacillus brantae DSM 23927</name>
    <dbReference type="NCBI Taxonomy" id="1423727"/>
    <lineage>
        <taxon>Bacteria</taxon>
        <taxon>Bacillati</taxon>
        <taxon>Bacillota</taxon>
        <taxon>Bacilli</taxon>
        <taxon>Lactobacillales</taxon>
        <taxon>Lactobacillaceae</taxon>
        <taxon>Lacticaseibacillus</taxon>
    </lineage>
</organism>
<dbReference type="SMART" id="SM00100">
    <property type="entry name" value="cNMP"/>
    <property type="match status" value="1"/>
</dbReference>